<evidence type="ECO:0000256" key="2">
    <source>
        <dbReference type="PROSITE-ProRule" id="PRU01091"/>
    </source>
</evidence>
<dbReference type="AlphaFoldDB" id="A0A143PLH8"/>
<dbReference type="CDD" id="cd00060">
    <property type="entry name" value="FHA"/>
    <property type="match status" value="1"/>
</dbReference>
<dbReference type="KEGG" id="abac:LuPra_01848"/>
<dbReference type="InterPro" id="IPR016032">
    <property type="entry name" value="Sig_transdc_resp-reg_C-effctor"/>
</dbReference>
<dbReference type="Gene3D" id="1.10.10.10">
    <property type="entry name" value="Winged helix-like DNA-binding domain superfamily/Winged helix DNA-binding domain"/>
    <property type="match status" value="1"/>
</dbReference>
<organism evidence="5 6">
    <name type="scientific">Luteitalea pratensis</name>
    <dbReference type="NCBI Taxonomy" id="1855912"/>
    <lineage>
        <taxon>Bacteria</taxon>
        <taxon>Pseudomonadati</taxon>
        <taxon>Acidobacteriota</taxon>
        <taxon>Vicinamibacteria</taxon>
        <taxon>Vicinamibacterales</taxon>
        <taxon>Vicinamibacteraceae</taxon>
        <taxon>Luteitalea</taxon>
    </lineage>
</organism>
<keyword evidence="1 2" id="KW-0238">DNA-binding</keyword>
<dbReference type="PANTHER" id="PTHR23308">
    <property type="entry name" value="NUCLEAR INHIBITOR OF PROTEIN PHOSPHATASE-1"/>
    <property type="match status" value="1"/>
</dbReference>
<reference evidence="5 6" key="1">
    <citation type="journal article" date="2016" name="Genome Announc.">
        <title>First Complete Genome Sequence of a Subdivision 6 Acidobacterium Strain.</title>
        <authorList>
            <person name="Huang S."/>
            <person name="Vieira S."/>
            <person name="Bunk B."/>
            <person name="Riedel T."/>
            <person name="Sproer C."/>
            <person name="Overmann J."/>
        </authorList>
    </citation>
    <scope>NUCLEOTIDE SEQUENCE [LARGE SCALE GENOMIC DNA]</scope>
    <source>
        <strain evidence="6">DSM 100886 HEG_-6_39</strain>
    </source>
</reference>
<evidence type="ECO:0000259" key="3">
    <source>
        <dbReference type="PROSITE" id="PS50006"/>
    </source>
</evidence>
<dbReference type="CDD" id="cd00383">
    <property type="entry name" value="trans_reg_C"/>
    <property type="match status" value="1"/>
</dbReference>
<dbReference type="Pfam" id="PF00486">
    <property type="entry name" value="Trans_reg_C"/>
    <property type="match status" value="1"/>
</dbReference>
<keyword evidence="6" id="KW-1185">Reference proteome</keyword>
<dbReference type="EMBL" id="CP015136">
    <property type="protein sequence ID" value="AMY08644.1"/>
    <property type="molecule type" value="Genomic_DNA"/>
</dbReference>
<evidence type="ECO:0000313" key="6">
    <source>
        <dbReference type="Proteomes" id="UP000076079"/>
    </source>
</evidence>
<gene>
    <name evidence="5" type="primary">hilA_7</name>
    <name evidence="5" type="ORF">LuPra_01848</name>
</gene>
<dbReference type="GO" id="GO:0000160">
    <property type="term" value="P:phosphorelay signal transduction system"/>
    <property type="evidence" value="ECO:0007669"/>
    <property type="project" value="InterPro"/>
</dbReference>
<dbReference type="InterPro" id="IPR036388">
    <property type="entry name" value="WH-like_DNA-bd_sf"/>
</dbReference>
<dbReference type="RefSeq" id="WP_162271339.1">
    <property type="nucleotide sequence ID" value="NZ_CP015136.1"/>
</dbReference>
<evidence type="ECO:0000259" key="4">
    <source>
        <dbReference type="PROSITE" id="PS51755"/>
    </source>
</evidence>
<reference evidence="6" key="2">
    <citation type="submission" date="2016-04" db="EMBL/GenBank/DDBJ databases">
        <title>First Complete Genome Sequence of a Subdivision 6 Acidobacterium.</title>
        <authorList>
            <person name="Huang S."/>
            <person name="Vieira S."/>
            <person name="Bunk B."/>
            <person name="Riedel T."/>
            <person name="Sproeer C."/>
            <person name="Overmann J."/>
        </authorList>
    </citation>
    <scope>NUCLEOTIDE SEQUENCE [LARGE SCALE GENOMIC DNA]</scope>
    <source>
        <strain evidence="6">DSM 100886 HEG_-6_39</strain>
    </source>
</reference>
<proteinExistence type="predicted"/>
<dbReference type="PROSITE" id="PS50006">
    <property type="entry name" value="FHA_DOMAIN"/>
    <property type="match status" value="1"/>
</dbReference>
<dbReference type="SUPFAM" id="SSF46894">
    <property type="entry name" value="C-terminal effector domain of the bipartite response regulators"/>
    <property type="match status" value="1"/>
</dbReference>
<dbReference type="GO" id="GO:0003677">
    <property type="term" value="F:DNA binding"/>
    <property type="evidence" value="ECO:0007669"/>
    <property type="project" value="UniProtKB-UniRule"/>
</dbReference>
<dbReference type="Pfam" id="PF00498">
    <property type="entry name" value="FHA"/>
    <property type="match status" value="1"/>
</dbReference>
<feature type="domain" description="FHA" evidence="3">
    <location>
        <begin position="133"/>
        <end position="182"/>
    </location>
</feature>
<dbReference type="InterPro" id="IPR050923">
    <property type="entry name" value="Cell_Proc_Reg/RNA_Proc"/>
</dbReference>
<evidence type="ECO:0000313" key="5">
    <source>
        <dbReference type="EMBL" id="AMY08644.1"/>
    </source>
</evidence>
<dbReference type="GO" id="GO:0006355">
    <property type="term" value="P:regulation of DNA-templated transcription"/>
    <property type="evidence" value="ECO:0007669"/>
    <property type="project" value="InterPro"/>
</dbReference>
<dbReference type="InterPro" id="IPR000253">
    <property type="entry name" value="FHA_dom"/>
</dbReference>
<sequence length="224" mass="24806">MRVAFGRFTFDTETRELLDAGARVHLSPKAFDLLALLLDRRPTVVSKREIHDHVWQDTFVGEANLSVVIAEIRQVLGDDSRQASFVRTVHRVGYAFSGPAQTLAAVRPETRTEERLCWLVRNDHAFPLAAGENVVGRDPRCDVWVEASGVSRRHACVDVGTDKTTIADLESSNGTFVAGERIAEPRILADGDVVELGAATLTFRAWSDERSARTERVVRAPRDG</sequence>
<name>A0A143PLH8_LUTPR</name>
<accession>A0A143PLH8</accession>
<dbReference type="STRING" id="1855912.LuPra_01848"/>
<dbReference type="Gene3D" id="2.60.200.20">
    <property type="match status" value="1"/>
</dbReference>
<dbReference type="SUPFAM" id="SSF49879">
    <property type="entry name" value="SMAD/FHA domain"/>
    <property type="match status" value="1"/>
</dbReference>
<dbReference type="SMART" id="SM00862">
    <property type="entry name" value="Trans_reg_C"/>
    <property type="match status" value="1"/>
</dbReference>
<dbReference type="Proteomes" id="UP000076079">
    <property type="component" value="Chromosome"/>
</dbReference>
<dbReference type="SMART" id="SM00240">
    <property type="entry name" value="FHA"/>
    <property type="match status" value="1"/>
</dbReference>
<evidence type="ECO:0000256" key="1">
    <source>
        <dbReference type="ARBA" id="ARBA00023125"/>
    </source>
</evidence>
<feature type="DNA-binding region" description="OmpR/PhoB-type" evidence="2">
    <location>
        <begin position="1"/>
        <end position="98"/>
    </location>
</feature>
<protein>
    <submittedName>
        <fullName evidence="5">Transcriptional regulator HilA</fullName>
    </submittedName>
</protein>
<dbReference type="InterPro" id="IPR008984">
    <property type="entry name" value="SMAD_FHA_dom_sf"/>
</dbReference>
<dbReference type="InterPro" id="IPR001867">
    <property type="entry name" value="OmpR/PhoB-type_DNA-bd"/>
</dbReference>
<feature type="domain" description="OmpR/PhoB-type" evidence="4">
    <location>
        <begin position="1"/>
        <end position="98"/>
    </location>
</feature>
<dbReference type="PROSITE" id="PS51755">
    <property type="entry name" value="OMPR_PHOB"/>
    <property type="match status" value="1"/>
</dbReference>